<reference evidence="2 3" key="1">
    <citation type="journal article" date="2019" name="Commun. Biol.">
        <title>The bagworm genome reveals a unique fibroin gene that provides high tensile strength.</title>
        <authorList>
            <person name="Kono N."/>
            <person name="Nakamura H."/>
            <person name="Ohtoshi R."/>
            <person name="Tomita M."/>
            <person name="Numata K."/>
            <person name="Arakawa K."/>
        </authorList>
    </citation>
    <scope>NUCLEOTIDE SEQUENCE [LARGE SCALE GENOMIC DNA]</scope>
</reference>
<proteinExistence type="predicted"/>
<name>A0A4C1Z4L7_EUMVA</name>
<evidence type="ECO:0000313" key="3">
    <source>
        <dbReference type="Proteomes" id="UP000299102"/>
    </source>
</evidence>
<sequence length="133" mass="14911">MASRHWQSEDSNSDPSGVTVPTNTRTSPQSSTGKLPVPNPKLPHFSLRRPMGPVTSEYHPKKAKRVIFRGVPKEKPVEGSMGISDPKTFWCSQPPHTEPLPQASRPGLGFWHSQNRQRRTHFSKSNVYVPFLG</sequence>
<keyword evidence="3" id="KW-1185">Reference proteome</keyword>
<gene>
    <name evidence="2" type="ORF">EVAR_52228_1</name>
</gene>
<protein>
    <submittedName>
        <fullName evidence="2">Uncharacterized protein</fullName>
    </submittedName>
</protein>
<organism evidence="2 3">
    <name type="scientific">Eumeta variegata</name>
    <name type="common">Bagworm moth</name>
    <name type="synonym">Eumeta japonica</name>
    <dbReference type="NCBI Taxonomy" id="151549"/>
    <lineage>
        <taxon>Eukaryota</taxon>
        <taxon>Metazoa</taxon>
        <taxon>Ecdysozoa</taxon>
        <taxon>Arthropoda</taxon>
        <taxon>Hexapoda</taxon>
        <taxon>Insecta</taxon>
        <taxon>Pterygota</taxon>
        <taxon>Neoptera</taxon>
        <taxon>Endopterygota</taxon>
        <taxon>Lepidoptera</taxon>
        <taxon>Glossata</taxon>
        <taxon>Ditrysia</taxon>
        <taxon>Tineoidea</taxon>
        <taxon>Psychidae</taxon>
        <taxon>Oiketicinae</taxon>
        <taxon>Eumeta</taxon>
    </lineage>
</organism>
<evidence type="ECO:0000313" key="2">
    <source>
        <dbReference type="EMBL" id="GBP82024.1"/>
    </source>
</evidence>
<evidence type="ECO:0000256" key="1">
    <source>
        <dbReference type="SAM" id="MobiDB-lite"/>
    </source>
</evidence>
<dbReference type="EMBL" id="BGZK01001543">
    <property type="protein sequence ID" value="GBP82024.1"/>
    <property type="molecule type" value="Genomic_DNA"/>
</dbReference>
<feature type="compositionally biased region" description="Polar residues" evidence="1">
    <location>
        <begin position="9"/>
        <end position="33"/>
    </location>
</feature>
<dbReference type="AlphaFoldDB" id="A0A4C1Z4L7"/>
<feature type="region of interest" description="Disordered" evidence="1">
    <location>
        <begin position="1"/>
        <end position="110"/>
    </location>
</feature>
<accession>A0A4C1Z4L7</accession>
<comment type="caution">
    <text evidence="2">The sequence shown here is derived from an EMBL/GenBank/DDBJ whole genome shotgun (WGS) entry which is preliminary data.</text>
</comment>
<dbReference type="Proteomes" id="UP000299102">
    <property type="component" value="Unassembled WGS sequence"/>
</dbReference>